<dbReference type="EMBL" id="QBKQ01000004">
    <property type="protein sequence ID" value="PTX41644.1"/>
    <property type="molecule type" value="Genomic_DNA"/>
</dbReference>
<accession>A0A2T6ACU4</accession>
<dbReference type="Pfam" id="PF00582">
    <property type="entry name" value="Usp"/>
    <property type="match status" value="1"/>
</dbReference>
<evidence type="ECO:0000313" key="3">
    <source>
        <dbReference type="Proteomes" id="UP000244174"/>
    </source>
</evidence>
<feature type="domain" description="UspA" evidence="1">
    <location>
        <begin position="2"/>
        <end position="137"/>
    </location>
</feature>
<keyword evidence="3" id="KW-1185">Reference proteome</keyword>
<dbReference type="InterPro" id="IPR014729">
    <property type="entry name" value="Rossmann-like_a/b/a_fold"/>
</dbReference>
<dbReference type="RefSeq" id="WP_108173018.1">
    <property type="nucleotide sequence ID" value="NZ_QBKQ01000004.1"/>
</dbReference>
<evidence type="ECO:0000313" key="2">
    <source>
        <dbReference type="EMBL" id="PTX41644.1"/>
    </source>
</evidence>
<proteinExistence type="predicted"/>
<protein>
    <submittedName>
        <fullName evidence="2">Universal stress protein family protein</fullName>
    </submittedName>
</protein>
<dbReference type="InterPro" id="IPR006016">
    <property type="entry name" value="UspA"/>
</dbReference>
<dbReference type="CDD" id="cd00293">
    <property type="entry name" value="USP-like"/>
    <property type="match status" value="1"/>
</dbReference>
<dbReference type="Gene3D" id="3.40.50.620">
    <property type="entry name" value="HUPs"/>
    <property type="match status" value="1"/>
</dbReference>
<organism evidence="2 3">
    <name type="scientific">Christiangramia gaetbulicola</name>
    <dbReference type="NCBI Taxonomy" id="703340"/>
    <lineage>
        <taxon>Bacteria</taxon>
        <taxon>Pseudomonadati</taxon>
        <taxon>Bacteroidota</taxon>
        <taxon>Flavobacteriia</taxon>
        <taxon>Flavobacteriales</taxon>
        <taxon>Flavobacteriaceae</taxon>
        <taxon>Christiangramia</taxon>
    </lineage>
</organism>
<sequence length="255" mass="28966">MNVLILTDFSETSGNAGRYAVDFLQKTAANFYLLNIHNFNFNRAASDHLETELVGTLSQLQSGIKTLKKYTGNKEHKFHTILSSENLIGAVRKALIDKKIDLIFIGAVSQDEHVHPILGDHAYDIVRKIKCNIIAVPTGCTYQNLKKAVFPVDHAILSGEEKDRILDNLDYLKTSEFTLLEIKDGDIEYPEPVNDKVPFKTPVPFTRELFRDIQKQFDIIFIIGKNLTICDRLLHTEYGFSAHMNVEIPIFVYHG</sequence>
<name>A0A2T6ACU4_9FLAO</name>
<dbReference type="Proteomes" id="UP000244174">
    <property type="component" value="Unassembled WGS sequence"/>
</dbReference>
<dbReference type="AlphaFoldDB" id="A0A2T6ACU4"/>
<reference evidence="2 3" key="1">
    <citation type="submission" date="2018-04" db="EMBL/GenBank/DDBJ databases">
        <title>Genomic Encyclopedia of Archaeal and Bacterial Type Strains, Phase II (KMG-II): from individual species to whole genera.</title>
        <authorList>
            <person name="Goeker M."/>
        </authorList>
    </citation>
    <scope>NUCLEOTIDE SEQUENCE [LARGE SCALE GENOMIC DNA]</scope>
    <source>
        <strain evidence="2 3">DSM 23082</strain>
    </source>
</reference>
<dbReference type="SUPFAM" id="SSF52402">
    <property type="entry name" value="Adenine nucleotide alpha hydrolases-like"/>
    <property type="match status" value="1"/>
</dbReference>
<comment type="caution">
    <text evidence="2">The sequence shown here is derived from an EMBL/GenBank/DDBJ whole genome shotgun (WGS) entry which is preliminary data.</text>
</comment>
<evidence type="ECO:0000259" key="1">
    <source>
        <dbReference type="Pfam" id="PF00582"/>
    </source>
</evidence>
<gene>
    <name evidence="2" type="ORF">C8P64_3143</name>
</gene>
<dbReference type="OrthoDB" id="1413338at2"/>